<protein>
    <submittedName>
        <fullName evidence="1">DUF541 domain-containing protein</fullName>
    </submittedName>
</protein>
<evidence type="ECO:0000313" key="2">
    <source>
        <dbReference type="Proteomes" id="UP000294853"/>
    </source>
</evidence>
<dbReference type="OrthoDB" id="3783664at2"/>
<reference evidence="1 2" key="1">
    <citation type="submission" date="2019-03" db="EMBL/GenBank/DDBJ databases">
        <title>Three New Species of Nocardioides, Nocardioides euryhalodurans sp. nov., Nocardioides seonyuensis sp. nov. and Nocardioides eburneoflavus sp. nov. Iolated from Soil.</title>
        <authorList>
            <person name="Roh S.G."/>
            <person name="Lee C."/>
            <person name="Kim M.-K."/>
            <person name="Kim S.B."/>
        </authorList>
    </citation>
    <scope>NUCLEOTIDE SEQUENCE [LARGE SCALE GENOMIC DNA]</scope>
    <source>
        <strain evidence="1 2">MMS17-SY207-3</strain>
    </source>
</reference>
<dbReference type="PANTHER" id="PTHR34387:SF1">
    <property type="entry name" value="PERIPLASMIC IMMUNOGENIC PROTEIN"/>
    <property type="match status" value="1"/>
</dbReference>
<dbReference type="InterPro" id="IPR052022">
    <property type="entry name" value="26kDa_periplasmic_antigen"/>
</dbReference>
<dbReference type="AlphaFoldDB" id="A0A4P7IBW2"/>
<dbReference type="KEGG" id="nsn:EXE58_00205"/>
<dbReference type="PANTHER" id="PTHR34387">
    <property type="entry name" value="SLR1258 PROTEIN"/>
    <property type="match status" value="1"/>
</dbReference>
<proteinExistence type="predicted"/>
<keyword evidence="2" id="KW-1185">Reference proteome</keyword>
<dbReference type="Gene3D" id="3.30.110.170">
    <property type="entry name" value="Protein of unknown function (DUF541), domain 1"/>
    <property type="match status" value="1"/>
</dbReference>
<evidence type="ECO:0000313" key="1">
    <source>
        <dbReference type="EMBL" id="QBX54050.1"/>
    </source>
</evidence>
<dbReference type="Gene3D" id="3.30.70.2970">
    <property type="entry name" value="Protein of unknown function (DUF541), domain 2"/>
    <property type="match status" value="1"/>
</dbReference>
<dbReference type="InterPro" id="IPR007497">
    <property type="entry name" value="SIMPL/DUF541"/>
</dbReference>
<dbReference type="Proteomes" id="UP000294853">
    <property type="component" value="Chromosome"/>
</dbReference>
<dbReference type="EMBL" id="CP038436">
    <property type="protein sequence ID" value="QBX54050.1"/>
    <property type="molecule type" value="Genomic_DNA"/>
</dbReference>
<dbReference type="GO" id="GO:0006974">
    <property type="term" value="P:DNA damage response"/>
    <property type="evidence" value="ECO:0007669"/>
    <property type="project" value="TreeGrafter"/>
</dbReference>
<name>A0A4P7IBW2_9ACTN</name>
<gene>
    <name evidence="1" type="ORF">EXE58_00205</name>
</gene>
<sequence>MRTVTVTGSGISHVAPDVAVLRVVAVQRGEGVAQAYEAMSASAASLVEIAVRHTDPSRISSTGVSVFPTHDHEGARSGYEARHSYAIMCDDLAVAGDLLTDLAQKIGDALGVDSVGLEVTDGASAAAEAREAAFSDARERAMSLARMAGLGLGQVESIVETTAQGDSIPRVASKLAMSRDAVGLEPGETAVSCSVTVVWTLN</sequence>
<accession>A0A4P7IBW2</accession>
<dbReference type="Pfam" id="PF04402">
    <property type="entry name" value="SIMPL"/>
    <property type="match status" value="1"/>
</dbReference>
<organism evidence="1 2">
    <name type="scientific">Nocardioides seonyuensis</name>
    <dbReference type="NCBI Taxonomy" id="2518371"/>
    <lineage>
        <taxon>Bacteria</taxon>
        <taxon>Bacillati</taxon>
        <taxon>Actinomycetota</taxon>
        <taxon>Actinomycetes</taxon>
        <taxon>Propionibacteriales</taxon>
        <taxon>Nocardioidaceae</taxon>
        <taxon>Nocardioides</taxon>
    </lineage>
</organism>
<dbReference type="RefSeq" id="WP_135266025.1">
    <property type="nucleotide sequence ID" value="NZ_CP038436.1"/>
</dbReference>